<keyword evidence="2" id="KW-1185">Reference proteome</keyword>
<sequence>MSCSKFLSHSALDVLCYLNRDEMERCHIVCRLLKHFVEGYFHSKPYRIFDWLHVSGGRYMLRHKGLYWYPYRDDYNIVLFLEKREHLSTGYVKGRKRQRLTHLPFDYSFAEMSPYLGPTVRINEILLSINAGTTYPPAHIAEMESIAYLWQNGKISLNNSGVNDQPILKSPTILHCRQLKLMHTQFHMGEFSVFFTPKILHLRPTYLDVTYVLEFLGQIRIKPSVVLEFVGLDRINTIIERLSKVFHSAVLPNAFTLILIQPVYQPLAIFNKRNKNSGESLELKEGLPSALDNDFRKMPSWRYYTLQRMSV</sequence>
<dbReference type="EMBL" id="JAKKPZ010000347">
    <property type="protein sequence ID" value="KAI1696135.1"/>
    <property type="molecule type" value="Genomic_DNA"/>
</dbReference>
<dbReference type="Proteomes" id="UP001201812">
    <property type="component" value="Unassembled WGS sequence"/>
</dbReference>
<dbReference type="AlphaFoldDB" id="A0AAD4QXG3"/>
<gene>
    <name evidence="1" type="ORF">DdX_19200</name>
</gene>
<organism evidence="1 2">
    <name type="scientific">Ditylenchus destructor</name>
    <dbReference type="NCBI Taxonomy" id="166010"/>
    <lineage>
        <taxon>Eukaryota</taxon>
        <taxon>Metazoa</taxon>
        <taxon>Ecdysozoa</taxon>
        <taxon>Nematoda</taxon>
        <taxon>Chromadorea</taxon>
        <taxon>Rhabditida</taxon>
        <taxon>Tylenchina</taxon>
        <taxon>Tylenchomorpha</taxon>
        <taxon>Sphaerularioidea</taxon>
        <taxon>Anguinidae</taxon>
        <taxon>Anguininae</taxon>
        <taxon>Ditylenchus</taxon>
    </lineage>
</organism>
<comment type="caution">
    <text evidence="1">The sequence shown here is derived from an EMBL/GenBank/DDBJ whole genome shotgun (WGS) entry which is preliminary data.</text>
</comment>
<accession>A0AAD4QXG3</accession>
<protein>
    <recommendedName>
        <fullName evidence="3">F-box domain-containing protein</fullName>
    </recommendedName>
</protein>
<evidence type="ECO:0000313" key="1">
    <source>
        <dbReference type="EMBL" id="KAI1696135.1"/>
    </source>
</evidence>
<reference evidence="1" key="1">
    <citation type="submission" date="2022-01" db="EMBL/GenBank/DDBJ databases">
        <title>Genome Sequence Resource for Two Populations of Ditylenchus destructor, the Migratory Endoparasitic Phytonematode.</title>
        <authorList>
            <person name="Zhang H."/>
            <person name="Lin R."/>
            <person name="Xie B."/>
        </authorList>
    </citation>
    <scope>NUCLEOTIDE SEQUENCE</scope>
    <source>
        <strain evidence="1">BazhouSP</strain>
    </source>
</reference>
<evidence type="ECO:0000313" key="2">
    <source>
        <dbReference type="Proteomes" id="UP001201812"/>
    </source>
</evidence>
<name>A0AAD4QXG3_9BILA</name>
<evidence type="ECO:0008006" key="3">
    <source>
        <dbReference type="Google" id="ProtNLM"/>
    </source>
</evidence>
<proteinExistence type="predicted"/>